<evidence type="ECO:0000256" key="2">
    <source>
        <dbReference type="ARBA" id="ARBA00022679"/>
    </source>
</evidence>
<sequence length="92" mass="10436">VFVNFQEDGAVRSLAKALLKKDFDLEIELPHGCLVPRVPQRLNYILFIEDLLKLNQIEQDVVGIDIGQFWGGEVAFVGRLIDDSVLLQTQVR</sequence>
<reference evidence="3 4" key="1">
    <citation type="submission" date="2015-09" db="EMBL/GenBank/DDBJ databases">
        <title>Draft genome of the parasitic nematode Teladorsagia circumcincta isolate WARC Sus (inbred).</title>
        <authorList>
            <person name="Mitreva M."/>
        </authorList>
    </citation>
    <scope>NUCLEOTIDE SEQUENCE [LARGE SCALE GENOMIC DNA]</scope>
    <source>
        <strain evidence="3 4">S</strain>
    </source>
</reference>
<dbReference type="GO" id="GO:0005634">
    <property type="term" value="C:nucleus"/>
    <property type="evidence" value="ECO:0007669"/>
    <property type="project" value="TreeGrafter"/>
</dbReference>
<evidence type="ECO:0000313" key="4">
    <source>
        <dbReference type="Proteomes" id="UP000230423"/>
    </source>
</evidence>
<dbReference type="InterPro" id="IPR010286">
    <property type="entry name" value="METTL16/RlmF"/>
</dbReference>
<dbReference type="PANTHER" id="PTHR13393">
    <property type="entry name" value="SAM-DEPENDENT METHYLTRANSFERASE"/>
    <property type="match status" value="1"/>
</dbReference>
<organism evidence="3 4">
    <name type="scientific">Teladorsagia circumcincta</name>
    <name type="common">Brown stomach worm</name>
    <name type="synonym">Ostertagia circumcincta</name>
    <dbReference type="NCBI Taxonomy" id="45464"/>
    <lineage>
        <taxon>Eukaryota</taxon>
        <taxon>Metazoa</taxon>
        <taxon>Ecdysozoa</taxon>
        <taxon>Nematoda</taxon>
        <taxon>Chromadorea</taxon>
        <taxon>Rhabditida</taxon>
        <taxon>Rhabditina</taxon>
        <taxon>Rhabditomorpha</taxon>
        <taxon>Strongyloidea</taxon>
        <taxon>Trichostrongylidae</taxon>
        <taxon>Teladorsagia</taxon>
    </lineage>
</organism>
<gene>
    <name evidence="3" type="ORF">TELCIR_21526</name>
</gene>
<dbReference type="EMBL" id="KZ367927">
    <property type="protein sequence ID" value="PIO57071.1"/>
    <property type="molecule type" value="Genomic_DNA"/>
</dbReference>
<dbReference type="OrthoDB" id="514248at2759"/>
<keyword evidence="2" id="KW-0808">Transferase</keyword>
<proteinExistence type="predicted"/>
<protein>
    <submittedName>
        <fullName evidence="3">Uncharacterized protein</fullName>
    </submittedName>
</protein>
<dbReference type="AlphaFoldDB" id="A0A2G9TGJ3"/>
<evidence type="ECO:0000256" key="1">
    <source>
        <dbReference type="ARBA" id="ARBA00022603"/>
    </source>
</evidence>
<dbReference type="GO" id="GO:0008168">
    <property type="term" value="F:methyltransferase activity"/>
    <property type="evidence" value="ECO:0007669"/>
    <property type="project" value="UniProtKB-KW"/>
</dbReference>
<dbReference type="Gene3D" id="3.40.50.150">
    <property type="entry name" value="Vaccinia Virus protein VP39"/>
    <property type="match status" value="1"/>
</dbReference>
<keyword evidence="4" id="KW-1185">Reference proteome</keyword>
<dbReference type="GO" id="GO:0070475">
    <property type="term" value="P:rRNA base methylation"/>
    <property type="evidence" value="ECO:0007669"/>
    <property type="project" value="TreeGrafter"/>
</dbReference>
<dbReference type="InterPro" id="IPR029063">
    <property type="entry name" value="SAM-dependent_MTases_sf"/>
</dbReference>
<accession>A0A2G9TGJ3</accession>
<dbReference type="Pfam" id="PF05971">
    <property type="entry name" value="Methyltransf_10"/>
    <property type="match status" value="1"/>
</dbReference>
<dbReference type="PANTHER" id="PTHR13393:SF0">
    <property type="entry name" value="RNA N6-ADENOSINE-METHYLTRANSFERASE METTL16"/>
    <property type="match status" value="1"/>
</dbReference>
<evidence type="ECO:0000313" key="3">
    <source>
        <dbReference type="EMBL" id="PIO57071.1"/>
    </source>
</evidence>
<feature type="non-terminal residue" evidence="3">
    <location>
        <position position="1"/>
    </location>
</feature>
<dbReference type="Proteomes" id="UP000230423">
    <property type="component" value="Unassembled WGS sequence"/>
</dbReference>
<name>A0A2G9TGJ3_TELCI</name>
<keyword evidence="1" id="KW-0489">Methyltransferase</keyword>